<dbReference type="EMBL" id="JASPKY010000131">
    <property type="protein sequence ID" value="KAK9731539.1"/>
    <property type="molecule type" value="Genomic_DNA"/>
</dbReference>
<dbReference type="InterPro" id="IPR036875">
    <property type="entry name" value="Znf_CCHC_sf"/>
</dbReference>
<dbReference type="Gene3D" id="4.10.60.10">
    <property type="entry name" value="Zinc finger, CCHC-type"/>
    <property type="match status" value="1"/>
</dbReference>
<sequence length="237" mass="26599">MEIDYLKKCAEFVFRGSGISVEILTTKTNRKTKHNQRNMGNLQQTEKVIVKSNSRQYADVLRAIKNGVHLDQIGVKLKTIKKTTTGDVLLEVKGGKEKAEILKQTIQESNQDEQITIRNNNDILHISDIDGDIDKHGLTKALSESVRGLEEEEIKVLSLKPNQWGSQNAMVALGKVFAKELIKQGTVKIGWISCRVRPRAYIVRCYRCLEFGHVSSMCKADDNSKSCLNCGKEASHV</sequence>
<evidence type="ECO:0008006" key="3">
    <source>
        <dbReference type="Google" id="ProtNLM"/>
    </source>
</evidence>
<dbReference type="Proteomes" id="UP001458880">
    <property type="component" value="Unassembled WGS sequence"/>
</dbReference>
<dbReference type="SUPFAM" id="SSF57756">
    <property type="entry name" value="Retrovirus zinc finger-like domains"/>
    <property type="match status" value="1"/>
</dbReference>
<dbReference type="GO" id="GO:0003676">
    <property type="term" value="F:nucleic acid binding"/>
    <property type="evidence" value="ECO:0007669"/>
    <property type="project" value="InterPro"/>
</dbReference>
<accession>A0AAW1LD94</accession>
<proteinExistence type="predicted"/>
<keyword evidence="2" id="KW-1185">Reference proteome</keyword>
<reference evidence="1 2" key="1">
    <citation type="journal article" date="2024" name="BMC Genomics">
        <title>De novo assembly and annotation of Popillia japonica's genome with initial clues to its potential as an invasive pest.</title>
        <authorList>
            <person name="Cucini C."/>
            <person name="Boschi S."/>
            <person name="Funari R."/>
            <person name="Cardaioli E."/>
            <person name="Iannotti N."/>
            <person name="Marturano G."/>
            <person name="Paoli F."/>
            <person name="Bruttini M."/>
            <person name="Carapelli A."/>
            <person name="Frati F."/>
            <person name="Nardi F."/>
        </authorList>
    </citation>
    <scope>NUCLEOTIDE SEQUENCE [LARGE SCALE GENOMIC DNA]</scope>
    <source>
        <strain evidence="1">DMR45628</strain>
    </source>
</reference>
<gene>
    <name evidence="1" type="ORF">QE152_g13613</name>
</gene>
<name>A0AAW1LD94_POPJA</name>
<comment type="caution">
    <text evidence="1">The sequence shown here is derived from an EMBL/GenBank/DDBJ whole genome shotgun (WGS) entry which is preliminary data.</text>
</comment>
<evidence type="ECO:0000313" key="1">
    <source>
        <dbReference type="EMBL" id="KAK9731539.1"/>
    </source>
</evidence>
<evidence type="ECO:0000313" key="2">
    <source>
        <dbReference type="Proteomes" id="UP001458880"/>
    </source>
</evidence>
<dbReference type="AlphaFoldDB" id="A0AAW1LD94"/>
<organism evidence="1 2">
    <name type="scientific">Popillia japonica</name>
    <name type="common">Japanese beetle</name>
    <dbReference type="NCBI Taxonomy" id="7064"/>
    <lineage>
        <taxon>Eukaryota</taxon>
        <taxon>Metazoa</taxon>
        <taxon>Ecdysozoa</taxon>
        <taxon>Arthropoda</taxon>
        <taxon>Hexapoda</taxon>
        <taxon>Insecta</taxon>
        <taxon>Pterygota</taxon>
        <taxon>Neoptera</taxon>
        <taxon>Endopterygota</taxon>
        <taxon>Coleoptera</taxon>
        <taxon>Polyphaga</taxon>
        <taxon>Scarabaeiformia</taxon>
        <taxon>Scarabaeidae</taxon>
        <taxon>Rutelinae</taxon>
        <taxon>Popillia</taxon>
    </lineage>
</organism>
<dbReference type="GO" id="GO:0008270">
    <property type="term" value="F:zinc ion binding"/>
    <property type="evidence" value="ECO:0007669"/>
    <property type="project" value="InterPro"/>
</dbReference>
<protein>
    <recommendedName>
        <fullName evidence="3">CCHC-type domain-containing protein</fullName>
    </recommendedName>
</protein>